<evidence type="ECO:0000256" key="2">
    <source>
        <dbReference type="ARBA" id="ARBA00022704"/>
    </source>
</evidence>
<proteinExistence type="inferred from homology"/>
<dbReference type="SUPFAM" id="SSF54403">
    <property type="entry name" value="Cystatin/monellin"/>
    <property type="match status" value="1"/>
</dbReference>
<evidence type="ECO:0000313" key="6">
    <source>
        <dbReference type="Proteomes" id="UP000507245"/>
    </source>
</evidence>
<dbReference type="GO" id="GO:0004869">
    <property type="term" value="F:cysteine-type endopeptidase inhibitor activity"/>
    <property type="evidence" value="ECO:0007669"/>
    <property type="project" value="UniProtKB-KW"/>
</dbReference>
<evidence type="ECO:0000256" key="3">
    <source>
        <dbReference type="RuleBase" id="RU362130"/>
    </source>
</evidence>
<evidence type="ECO:0000259" key="4">
    <source>
        <dbReference type="Pfam" id="PF16845"/>
    </source>
</evidence>
<dbReference type="InterPro" id="IPR046350">
    <property type="entry name" value="Cystatin_sf"/>
</dbReference>
<keyword evidence="6" id="KW-1185">Reference proteome</keyword>
<sequence>MARFIGKAQQRRHSKFGAELHQRIICLSKFTSLLLFNNNITCLYGSALPLRRSNPHRCQPYSPHAQALYWLLCTVKSQCLDPHFSSSSSSAFVFLHGSPSFSSANPISGSQSCTTSPPCGGTCIYMGAHEDDWIIRLAKFAVEQHNFKESKNLQYVRVLGASHTMVSSILYHITLETVDATKPKIYHAVVWLQILKNFMELLAWKPVNDRLSVLGVKSGFLCFSQFAKHCICMFPEKLLEKKTIQVVNYYKCFTSKSKVHRTNAKAPSHLSLLHLLKLNI</sequence>
<keyword evidence="2 3" id="KW-0789">Thiol protease inhibitor</keyword>
<dbReference type="OrthoDB" id="1709633at2759"/>
<evidence type="ECO:0000256" key="1">
    <source>
        <dbReference type="ARBA" id="ARBA00022690"/>
    </source>
</evidence>
<organism evidence="5 6">
    <name type="scientific">Prunus armeniaca</name>
    <name type="common">Apricot</name>
    <name type="synonym">Armeniaca vulgaris</name>
    <dbReference type="NCBI Taxonomy" id="36596"/>
    <lineage>
        <taxon>Eukaryota</taxon>
        <taxon>Viridiplantae</taxon>
        <taxon>Streptophyta</taxon>
        <taxon>Embryophyta</taxon>
        <taxon>Tracheophyta</taxon>
        <taxon>Spermatophyta</taxon>
        <taxon>Magnoliopsida</taxon>
        <taxon>eudicotyledons</taxon>
        <taxon>Gunneridae</taxon>
        <taxon>Pentapetalae</taxon>
        <taxon>rosids</taxon>
        <taxon>fabids</taxon>
        <taxon>Rosales</taxon>
        <taxon>Rosaceae</taxon>
        <taxon>Amygdaloideae</taxon>
        <taxon>Amygdaleae</taxon>
        <taxon>Prunus</taxon>
    </lineage>
</organism>
<dbReference type="EMBL" id="CAEKKB010000001">
    <property type="protein sequence ID" value="CAB4291997.1"/>
    <property type="molecule type" value="Genomic_DNA"/>
</dbReference>
<dbReference type="InterPro" id="IPR027214">
    <property type="entry name" value="Cystatin"/>
</dbReference>
<dbReference type="PANTHER" id="PTHR11413">
    <property type="entry name" value="CYSTATIN FAMILY MEMBER"/>
    <property type="match status" value="1"/>
</dbReference>
<dbReference type="Proteomes" id="UP000507245">
    <property type="component" value="Unassembled WGS sequence"/>
</dbReference>
<gene>
    <name evidence="5" type="ORF">ORAREDHAP_LOCUS79</name>
</gene>
<evidence type="ECO:0000313" key="5">
    <source>
        <dbReference type="EMBL" id="CAB4291997.1"/>
    </source>
</evidence>
<protein>
    <recommendedName>
        <fullName evidence="3">Cysteine proteinase inhibitor</fullName>
    </recommendedName>
</protein>
<dbReference type="Pfam" id="PF16845">
    <property type="entry name" value="SQAPI"/>
    <property type="match status" value="1"/>
</dbReference>
<accession>A0A6J5VWG9</accession>
<dbReference type="Gene3D" id="3.10.450.10">
    <property type="match status" value="1"/>
</dbReference>
<dbReference type="PANTHER" id="PTHR11413:SF110">
    <property type="entry name" value="CYSTEINE PROTEINASE INHIBITOR 6"/>
    <property type="match status" value="1"/>
</dbReference>
<name>A0A6J5VWG9_PRUAR</name>
<keyword evidence="1 3" id="KW-0646">Protease inhibitor</keyword>
<dbReference type="CDD" id="cd00042">
    <property type="entry name" value="CY"/>
    <property type="match status" value="1"/>
</dbReference>
<dbReference type="InterPro" id="IPR000010">
    <property type="entry name" value="Cystatin_dom"/>
</dbReference>
<comment type="similarity">
    <text evidence="3">Belongs to the cystatin family. Phytocystatin subfamily.</text>
</comment>
<dbReference type="AlphaFoldDB" id="A0A6J5VWG9"/>
<reference evidence="6" key="1">
    <citation type="journal article" date="2020" name="Genome Biol.">
        <title>Gamete binning: chromosome-level and haplotype-resolved genome assembly enabled by high-throughput single-cell sequencing of gamete genomes.</title>
        <authorList>
            <person name="Campoy J.A."/>
            <person name="Sun H."/>
            <person name="Goel M."/>
            <person name="Jiao W.-B."/>
            <person name="Folz-Donahue K."/>
            <person name="Wang N."/>
            <person name="Rubio M."/>
            <person name="Liu C."/>
            <person name="Kukat C."/>
            <person name="Ruiz D."/>
            <person name="Huettel B."/>
            <person name="Schneeberger K."/>
        </authorList>
    </citation>
    <scope>NUCLEOTIDE SEQUENCE [LARGE SCALE GENOMIC DNA]</scope>
    <source>
        <strain evidence="6">cv. Rojo Pasion</strain>
    </source>
</reference>
<feature type="domain" description="Cystatin" evidence="4">
    <location>
        <begin position="131"/>
        <end position="207"/>
    </location>
</feature>